<keyword evidence="1" id="KW-0472">Membrane</keyword>
<proteinExistence type="predicted"/>
<feature type="transmembrane region" description="Helical" evidence="1">
    <location>
        <begin position="190"/>
        <end position="208"/>
    </location>
</feature>
<evidence type="ECO:0000313" key="3">
    <source>
        <dbReference type="Proteomes" id="UP000018720"/>
    </source>
</evidence>
<reference evidence="2 3" key="1">
    <citation type="submission" date="2012-08" db="EMBL/GenBank/DDBJ databases">
        <authorList>
            <person name="Harkins D.M."/>
            <person name="Durkin A.S."/>
            <person name="Selengut J.D."/>
            <person name="Sanka R."/>
            <person name="DePew J."/>
            <person name="Purushe J."/>
            <person name="Matthias M.A."/>
            <person name="Vinetz J.M."/>
            <person name="Sutton G.G."/>
            <person name="Nelson W.C."/>
            <person name="Fouts D.E."/>
        </authorList>
    </citation>
    <scope>NUCLEOTIDE SEQUENCE [LARGE SCALE GENOMIC DNA]</scope>
    <source>
        <strain evidence="2 3">MMD4847</strain>
    </source>
</reference>
<feature type="transmembrane region" description="Helical" evidence="1">
    <location>
        <begin position="20"/>
        <end position="37"/>
    </location>
</feature>
<evidence type="ECO:0000313" key="2">
    <source>
        <dbReference type="EMBL" id="EJZ42572.1"/>
    </source>
</evidence>
<keyword evidence="1" id="KW-1133">Transmembrane helix</keyword>
<comment type="caution">
    <text evidence="2">The sequence shown here is derived from an EMBL/GenBank/DDBJ whole genome shotgun (WGS) entry which is preliminary data.</text>
</comment>
<keyword evidence="3" id="KW-1185">Reference proteome</keyword>
<accession>A0ABN0HA78</accession>
<keyword evidence="1" id="KW-0812">Transmembrane</keyword>
<dbReference type="RefSeq" id="WP_008589799.1">
    <property type="nucleotide sequence ID" value="NZ_AHOM02000004.1"/>
</dbReference>
<protein>
    <submittedName>
        <fullName evidence="2">Uncharacterized protein</fullName>
    </submittedName>
</protein>
<gene>
    <name evidence="2" type="ORF">LEP1GSC178_3059</name>
</gene>
<sequence length="237" mass="27537">MNDIFIRSLLDKEYSLRARFIPAFIITFPATLSLVLALNSNISYKEYPILHYFFLFGIPFLLVYRVRKRGQEIQSVLWKEWGGNPSSLLLIGKNAAFSNGQRKELLRILAKKFGRKDIKNPERINIDNMESIIFRLIELNRANGLLLEENITYGFWRNLYAVRLEFAIYSLTGIIVAIGSYYFINGNLSFLLLYLSFSLLYWIGVSILSTKAKIKDTAFNYSKALLKSIYKLEEEIK</sequence>
<dbReference type="Proteomes" id="UP000018720">
    <property type="component" value="Unassembled WGS sequence"/>
</dbReference>
<organism evidence="2 3">
    <name type="scientific">Leptospira licerasiae str. MMD4847</name>
    <dbReference type="NCBI Taxonomy" id="1049971"/>
    <lineage>
        <taxon>Bacteria</taxon>
        <taxon>Pseudomonadati</taxon>
        <taxon>Spirochaetota</taxon>
        <taxon>Spirochaetia</taxon>
        <taxon>Leptospirales</taxon>
        <taxon>Leptospiraceae</taxon>
        <taxon>Leptospira</taxon>
    </lineage>
</organism>
<dbReference type="EMBL" id="AHOM02000004">
    <property type="protein sequence ID" value="EJZ42572.1"/>
    <property type="molecule type" value="Genomic_DNA"/>
</dbReference>
<name>A0ABN0HA78_9LEPT</name>
<feature type="transmembrane region" description="Helical" evidence="1">
    <location>
        <begin position="49"/>
        <end position="66"/>
    </location>
</feature>
<evidence type="ECO:0000256" key="1">
    <source>
        <dbReference type="SAM" id="Phobius"/>
    </source>
</evidence>
<feature type="transmembrane region" description="Helical" evidence="1">
    <location>
        <begin position="166"/>
        <end position="184"/>
    </location>
</feature>